<feature type="compositionally biased region" description="Polar residues" evidence="1">
    <location>
        <begin position="111"/>
        <end position="125"/>
    </location>
</feature>
<feature type="compositionally biased region" description="Basic and acidic residues" evidence="1">
    <location>
        <begin position="126"/>
        <end position="144"/>
    </location>
</feature>
<name>A0A9W6XVX9_9STRA</name>
<sequence>MSQHLKNDLEQKYVKARILIYFEIFDELVQDYGLSNIIENNDKLKCKLLAENLRPTSLREQVQLCQDLGQTAKRCESRPFDMIKAEALKNQQSFDLYQSNRDRLQSKPRGTVTSRNKQQNGSRPQQAREERPTMQAIKKRDDAPVRGCLHCKGPLGKCLPNSNRSLEKNSSPSVHEAAEGQ</sequence>
<feature type="region of interest" description="Disordered" evidence="1">
    <location>
        <begin position="99"/>
        <end position="181"/>
    </location>
</feature>
<dbReference type="EMBL" id="BSXT01002063">
    <property type="protein sequence ID" value="GMF46994.1"/>
    <property type="molecule type" value="Genomic_DNA"/>
</dbReference>
<evidence type="ECO:0000256" key="1">
    <source>
        <dbReference type="SAM" id="MobiDB-lite"/>
    </source>
</evidence>
<proteinExistence type="predicted"/>
<evidence type="ECO:0000313" key="3">
    <source>
        <dbReference type="Proteomes" id="UP001165121"/>
    </source>
</evidence>
<evidence type="ECO:0000313" key="2">
    <source>
        <dbReference type="EMBL" id="GMF46994.1"/>
    </source>
</evidence>
<feature type="compositionally biased region" description="Polar residues" evidence="1">
    <location>
        <begin position="160"/>
        <end position="173"/>
    </location>
</feature>
<dbReference type="AlphaFoldDB" id="A0A9W6XVX9"/>
<protein>
    <submittedName>
        <fullName evidence="2">Unnamed protein product</fullName>
    </submittedName>
</protein>
<comment type="caution">
    <text evidence="2">The sequence shown here is derived from an EMBL/GenBank/DDBJ whole genome shotgun (WGS) entry which is preliminary data.</text>
</comment>
<gene>
    <name evidence="2" type="ORF">Pfra01_001754400</name>
</gene>
<keyword evidence="3" id="KW-1185">Reference proteome</keyword>
<accession>A0A9W6XVX9</accession>
<dbReference type="Proteomes" id="UP001165121">
    <property type="component" value="Unassembled WGS sequence"/>
</dbReference>
<organism evidence="2 3">
    <name type="scientific">Phytophthora fragariaefolia</name>
    <dbReference type="NCBI Taxonomy" id="1490495"/>
    <lineage>
        <taxon>Eukaryota</taxon>
        <taxon>Sar</taxon>
        <taxon>Stramenopiles</taxon>
        <taxon>Oomycota</taxon>
        <taxon>Peronosporomycetes</taxon>
        <taxon>Peronosporales</taxon>
        <taxon>Peronosporaceae</taxon>
        <taxon>Phytophthora</taxon>
    </lineage>
</organism>
<reference evidence="2" key="1">
    <citation type="submission" date="2023-04" db="EMBL/GenBank/DDBJ databases">
        <title>Phytophthora fragariaefolia NBRC 109709.</title>
        <authorList>
            <person name="Ichikawa N."/>
            <person name="Sato H."/>
            <person name="Tonouchi N."/>
        </authorList>
    </citation>
    <scope>NUCLEOTIDE SEQUENCE</scope>
    <source>
        <strain evidence="2">NBRC 109709</strain>
    </source>
</reference>